<reference evidence="2" key="1">
    <citation type="submission" date="2020-12" db="UniProtKB">
        <authorList>
            <consortium name="WormBaseParasite"/>
        </authorList>
    </citation>
    <scope>IDENTIFICATION</scope>
    <source>
        <strain evidence="2">MHco3</strain>
    </source>
</reference>
<keyword evidence="1" id="KW-1185">Reference proteome</keyword>
<protein>
    <submittedName>
        <fullName evidence="2">Uncharacterized protein</fullName>
    </submittedName>
</protein>
<evidence type="ECO:0000313" key="2">
    <source>
        <dbReference type="WBParaSite" id="HCON_00034030-00001"/>
    </source>
</evidence>
<organism evidence="1 2">
    <name type="scientific">Haemonchus contortus</name>
    <name type="common">Barber pole worm</name>
    <dbReference type="NCBI Taxonomy" id="6289"/>
    <lineage>
        <taxon>Eukaryota</taxon>
        <taxon>Metazoa</taxon>
        <taxon>Ecdysozoa</taxon>
        <taxon>Nematoda</taxon>
        <taxon>Chromadorea</taxon>
        <taxon>Rhabditida</taxon>
        <taxon>Rhabditina</taxon>
        <taxon>Rhabditomorpha</taxon>
        <taxon>Strongyloidea</taxon>
        <taxon>Trichostrongylidae</taxon>
        <taxon>Haemonchus</taxon>
    </lineage>
</organism>
<sequence length="138" mass="15680">MLFRKNSKSAKQCMLSYGKRHSSSGKKVSPDVDKVNCEVGLNGRIAMKHANQLRRHDTKSPSSYGDKSLLTLFEKLELDDVWKRREETTQATDVAALGRREHEVEVPPRRLKRIKRPVQRYPDTSCLLACGVVNCIPS</sequence>
<dbReference type="AlphaFoldDB" id="A0A7I4Y1W3"/>
<accession>A0A7I4Y1W3</accession>
<name>A0A7I4Y1W3_HAECO</name>
<evidence type="ECO:0000313" key="1">
    <source>
        <dbReference type="Proteomes" id="UP000025227"/>
    </source>
</evidence>
<dbReference type="Proteomes" id="UP000025227">
    <property type="component" value="Unplaced"/>
</dbReference>
<proteinExistence type="predicted"/>
<dbReference type="WBParaSite" id="HCON_00034030-00001">
    <property type="protein sequence ID" value="HCON_00034030-00001"/>
    <property type="gene ID" value="HCON_00034030"/>
</dbReference>